<evidence type="ECO:0000256" key="2">
    <source>
        <dbReference type="ARBA" id="ARBA00023186"/>
    </source>
</evidence>
<dbReference type="GO" id="GO:0005737">
    <property type="term" value="C:cytoplasm"/>
    <property type="evidence" value="ECO:0007669"/>
    <property type="project" value="UniProtKB-SubCell"/>
</dbReference>
<keyword evidence="1 3" id="KW-0996">Nickel insertion</keyword>
<dbReference type="Gene3D" id="1.10.4190.10">
    <property type="entry name" value="Urease accessory protein UreF"/>
    <property type="match status" value="1"/>
</dbReference>
<dbReference type="InterPro" id="IPR002639">
    <property type="entry name" value="UreF"/>
</dbReference>
<dbReference type="Pfam" id="PF01730">
    <property type="entry name" value="UreF"/>
    <property type="match status" value="1"/>
</dbReference>
<dbReference type="EMBL" id="PPPD01000002">
    <property type="protein sequence ID" value="PNY79839.1"/>
    <property type="molecule type" value="Genomic_DNA"/>
</dbReference>
<sequence>MSTLPSAIGLPPPASLLRLLQLSDSAFPTGAYAFSDGLETLTTRGEVRSAADLTAFLQGQLAHGWGPQDAPACALAWGADVGTLAELDALLDDLKLVQGPREASTRIGASLRRAALHLWPEVGATLPPTRHHAVTFGALAGALGVSRPDAVTAYVSSWLLGRATSATRLMRLGGLDAQRCASQCAVAAQTCIDAALSATPGDLAGFTPLLDLAASEQPGLDSRLFQT</sequence>
<evidence type="ECO:0000313" key="4">
    <source>
        <dbReference type="EMBL" id="PNY79839.1"/>
    </source>
</evidence>
<reference evidence="4 5" key="1">
    <citation type="submission" date="2018-01" db="EMBL/GenBank/DDBJ databases">
        <title>Deinococcus koreensis sp. nov., a radiation-resistant bacterium isolated from river water.</title>
        <authorList>
            <person name="Choi A."/>
        </authorList>
    </citation>
    <scope>NUCLEOTIDE SEQUENCE [LARGE SCALE GENOMIC DNA]</scope>
    <source>
        <strain evidence="4 5">SJW1-2</strain>
    </source>
</reference>
<comment type="caution">
    <text evidence="4">The sequence shown here is derived from an EMBL/GenBank/DDBJ whole genome shotgun (WGS) entry which is preliminary data.</text>
</comment>
<comment type="function">
    <text evidence="3">Required for maturation of urease via the functional incorporation of the urease nickel metallocenter.</text>
</comment>
<comment type="subcellular location">
    <subcellularLocation>
        <location evidence="3">Cytoplasm</location>
    </subcellularLocation>
</comment>
<evidence type="ECO:0000256" key="3">
    <source>
        <dbReference type="HAMAP-Rule" id="MF_01385"/>
    </source>
</evidence>
<organism evidence="4 5">
    <name type="scientific">Deinococcus koreensis</name>
    <dbReference type="NCBI Taxonomy" id="2054903"/>
    <lineage>
        <taxon>Bacteria</taxon>
        <taxon>Thermotogati</taxon>
        <taxon>Deinococcota</taxon>
        <taxon>Deinococci</taxon>
        <taxon>Deinococcales</taxon>
        <taxon>Deinococcaceae</taxon>
        <taxon>Deinococcus</taxon>
    </lineage>
</organism>
<evidence type="ECO:0000313" key="5">
    <source>
        <dbReference type="Proteomes" id="UP000236379"/>
    </source>
</evidence>
<dbReference type="Proteomes" id="UP000236379">
    <property type="component" value="Unassembled WGS sequence"/>
</dbReference>
<comment type="subunit">
    <text evidence="3">UreD, UreF and UreG form a complex that acts as a GTP-hydrolysis-dependent molecular chaperone, activating the urease apoprotein by helping to assemble the nickel containing metallocenter of UreC. The UreE protein probably delivers the nickel.</text>
</comment>
<dbReference type="PANTHER" id="PTHR33620">
    <property type="entry name" value="UREASE ACCESSORY PROTEIN F"/>
    <property type="match status" value="1"/>
</dbReference>
<proteinExistence type="inferred from homology"/>
<comment type="similarity">
    <text evidence="3">Belongs to the UreF family.</text>
</comment>
<dbReference type="RefSeq" id="WP_103313823.1">
    <property type="nucleotide sequence ID" value="NZ_PPPD01000002.1"/>
</dbReference>
<dbReference type="OrthoDB" id="9798772at2"/>
<accession>A0A2K3UTI2</accession>
<keyword evidence="5" id="KW-1185">Reference proteome</keyword>
<dbReference type="PIRSF" id="PIRSF009467">
    <property type="entry name" value="Ureas_acces_UreF"/>
    <property type="match status" value="1"/>
</dbReference>
<dbReference type="AlphaFoldDB" id="A0A2K3UTI2"/>
<dbReference type="InterPro" id="IPR038277">
    <property type="entry name" value="UreF_sf"/>
</dbReference>
<gene>
    <name evidence="3" type="primary">ureF</name>
    <name evidence="4" type="ORF">CVO96_18035</name>
</gene>
<evidence type="ECO:0000256" key="1">
    <source>
        <dbReference type="ARBA" id="ARBA00022988"/>
    </source>
</evidence>
<dbReference type="GO" id="GO:0016151">
    <property type="term" value="F:nickel cation binding"/>
    <property type="evidence" value="ECO:0007669"/>
    <property type="project" value="UniProtKB-UniRule"/>
</dbReference>
<protein>
    <recommendedName>
        <fullName evidence="3">Urease accessory protein UreF</fullName>
    </recommendedName>
</protein>
<name>A0A2K3UTI2_9DEIO</name>
<keyword evidence="3" id="KW-0963">Cytoplasm</keyword>
<dbReference type="PANTHER" id="PTHR33620:SF1">
    <property type="entry name" value="UREASE ACCESSORY PROTEIN F"/>
    <property type="match status" value="1"/>
</dbReference>
<dbReference type="HAMAP" id="MF_01385">
    <property type="entry name" value="UreF"/>
    <property type="match status" value="1"/>
</dbReference>
<keyword evidence="2 3" id="KW-0143">Chaperone</keyword>